<dbReference type="STRING" id="3818.A0A444YB85"/>
<dbReference type="EMBL" id="SDMP01000017">
    <property type="protein sequence ID" value="RYQ99210.1"/>
    <property type="molecule type" value="Genomic_DNA"/>
</dbReference>
<gene>
    <name evidence="1" type="ORF">Ahy_B07g087108</name>
</gene>
<keyword evidence="2" id="KW-1185">Reference proteome</keyword>
<dbReference type="PANTHER" id="PTHR31973:SF187">
    <property type="entry name" value="MUTATOR TRANSPOSASE MUDRA PROTEIN"/>
    <property type="match status" value="1"/>
</dbReference>
<dbReference type="AlphaFoldDB" id="A0A444YB85"/>
<comment type="caution">
    <text evidence="1">The sequence shown here is derived from an EMBL/GenBank/DDBJ whole genome shotgun (WGS) entry which is preliminary data.</text>
</comment>
<proteinExistence type="predicted"/>
<protein>
    <recommendedName>
        <fullName evidence="3">MULE transposase domain-containing protein</fullName>
    </recommendedName>
</protein>
<reference evidence="1 2" key="1">
    <citation type="submission" date="2019-01" db="EMBL/GenBank/DDBJ databases">
        <title>Sequencing of cultivated peanut Arachis hypogaea provides insights into genome evolution and oil improvement.</title>
        <authorList>
            <person name="Chen X."/>
        </authorList>
    </citation>
    <scope>NUCLEOTIDE SEQUENCE [LARGE SCALE GENOMIC DNA]</scope>
    <source>
        <strain evidence="2">cv. Fuhuasheng</strain>
        <tissue evidence="1">Leaves</tissue>
    </source>
</reference>
<dbReference type="Proteomes" id="UP000289738">
    <property type="component" value="Chromosome B07"/>
</dbReference>
<accession>A0A444YB85</accession>
<dbReference type="PANTHER" id="PTHR31973">
    <property type="entry name" value="POLYPROTEIN, PUTATIVE-RELATED"/>
    <property type="match status" value="1"/>
</dbReference>
<evidence type="ECO:0000313" key="2">
    <source>
        <dbReference type="Proteomes" id="UP000289738"/>
    </source>
</evidence>
<evidence type="ECO:0000313" key="1">
    <source>
        <dbReference type="EMBL" id="RYQ99210.1"/>
    </source>
</evidence>
<evidence type="ECO:0008006" key="3">
    <source>
        <dbReference type="Google" id="ProtNLM"/>
    </source>
</evidence>
<organism evidence="1 2">
    <name type="scientific">Arachis hypogaea</name>
    <name type="common">Peanut</name>
    <dbReference type="NCBI Taxonomy" id="3818"/>
    <lineage>
        <taxon>Eukaryota</taxon>
        <taxon>Viridiplantae</taxon>
        <taxon>Streptophyta</taxon>
        <taxon>Embryophyta</taxon>
        <taxon>Tracheophyta</taxon>
        <taxon>Spermatophyta</taxon>
        <taxon>Magnoliopsida</taxon>
        <taxon>eudicotyledons</taxon>
        <taxon>Gunneridae</taxon>
        <taxon>Pentapetalae</taxon>
        <taxon>rosids</taxon>
        <taxon>fabids</taxon>
        <taxon>Fabales</taxon>
        <taxon>Fabaceae</taxon>
        <taxon>Papilionoideae</taxon>
        <taxon>50 kb inversion clade</taxon>
        <taxon>dalbergioids sensu lato</taxon>
        <taxon>Dalbergieae</taxon>
        <taxon>Pterocarpus clade</taxon>
        <taxon>Arachis</taxon>
    </lineage>
</organism>
<name>A0A444YB85_ARAHY</name>
<sequence length="118" mass="13274">MVYRALKEARERLIGNERAQYSKLREYLAELLKSNPGRHTILDVTPIPQSLPLFGKLYICLEACKRGFKAGCRKLIGLDGCFLKGYFGGQLLSAVDQDANNHFYVIAYAVVDSETKES</sequence>